<evidence type="ECO:0000256" key="9">
    <source>
        <dbReference type="SAM" id="MobiDB-lite"/>
    </source>
</evidence>
<protein>
    <recommendedName>
        <fullName evidence="2">tRNA (guanine(9)-N1)-methyltransferase</fullName>
        <ecNumber evidence="1">2.1.1.221</ecNumber>
    </recommendedName>
    <alternativeName>
        <fullName evidence="7">tRNA methyltransferase 10</fullName>
    </alternativeName>
    <alternativeName>
        <fullName evidence="6">tRNA(m1G9)-methyltransferase</fullName>
    </alternativeName>
</protein>
<evidence type="ECO:0000256" key="6">
    <source>
        <dbReference type="ARBA" id="ARBA00031792"/>
    </source>
</evidence>
<feature type="region of interest" description="Disordered" evidence="9">
    <location>
        <begin position="310"/>
        <end position="351"/>
    </location>
</feature>
<dbReference type="Proteomes" id="UP000054166">
    <property type="component" value="Unassembled WGS sequence"/>
</dbReference>
<evidence type="ECO:0000256" key="2">
    <source>
        <dbReference type="ARBA" id="ARBA00020451"/>
    </source>
</evidence>
<dbReference type="InterPro" id="IPR038459">
    <property type="entry name" value="MT_TRM10-typ_sf"/>
</dbReference>
<dbReference type="EC" id="2.1.1.221" evidence="1"/>
<evidence type="ECO:0000256" key="7">
    <source>
        <dbReference type="ARBA" id="ARBA00032166"/>
    </source>
</evidence>
<keyword evidence="4" id="KW-0808">Transferase</keyword>
<sequence>MASEQSDRTADIANSIEDIQLSLEASSSNASAPLSKNAQKKAAKAARFAARKIERRAKEKEAKKAKKRIKAQKRAAGELEEDEVHEEEEKKRMMKRAKTGAGQKPFGARVCVDLGFDEMMTDKEIISLCSQLGYVYSANRRSTCPFHSVLFTSLNGRTLARLERMNDAAYKRWTGTEWWQEGYERMWSGKEGKSEAGEVKDADGGLRVSQQSVIYLTADSDFELMELKEGETYIIGGICDHNRYKNLCLNKATESNIRTARLPIGRYLASLTTRKVLTVNQVFEILVKWVETRDWEKALYSVIPKRKFVDGGNMQKDDDGEDEELDDEGGGEDPANELDGPGRQGEIVEDV</sequence>
<evidence type="ECO:0000256" key="3">
    <source>
        <dbReference type="ARBA" id="ARBA00022603"/>
    </source>
</evidence>
<gene>
    <name evidence="11" type="ORF">PILCRDRAFT_827716</name>
</gene>
<dbReference type="InterPro" id="IPR028564">
    <property type="entry name" value="MT_TRM10-typ"/>
</dbReference>
<feature type="region of interest" description="Disordered" evidence="9">
    <location>
        <begin position="26"/>
        <end position="90"/>
    </location>
</feature>
<dbReference type="GO" id="GO:0000049">
    <property type="term" value="F:tRNA binding"/>
    <property type="evidence" value="ECO:0007669"/>
    <property type="project" value="TreeGrafter"/>
</dbReference>
<organism evidence="11 12">
    <name type="scientific">Piloderma croceum (strain F 1598)</name>
    <dbReference type="NCBI Taxonomy" id="765440"/>
    <lineage>
        <taxon>Eukaryota</taxon>
        <taxon>Fungi</taxon>
        <taxon>Dikarya</taxon>
        <taxon>Basidiomycota</taxon>
        <taxon>Agaricomycotina</taxon>
        <taxon>Agaricomycetes</taxon>
        <taxon>Agaricomycetidae</taxon>
        <taxon>Atheliales</taxon>
        <taxon>Atheliaceae</taxon>
        <taxon>Piloderma</taxon>
    </lineage>
</organism>
<dbReference type="FunCoup" id="A0A0C3AM80">
    <property type="interactions" value="658"/>
</dbReference>
<keyword evidence="12" id="KW-1185">Reference proteome</keyword>
<proteinExistence type="predicted"/>
<keyword evidence="5" id="KW-0949">S-adenosyl-L-methionine</keyword>
<dbReference type="Gene3D" id="3.40.1280.30">
    <property type="match status" value="1"/>
</dbReference>
<feature type="compositionally biased region" description="Basic residues" evidence="9">
    <location>
        <begin position="63"/>
        <end position="73"/>
    </location>
</feature>
<dbReference type="InterPro" id="IPR007356">
    <property type="entry name" value="tRNA_m1G_MeTrfase_euk"/>
</dbReference>
<name>A0A0C3AM80_PILCF</name>
<evidence type="ECO:0000313" key="11">
    <source>
        <dbReference type="EMBL" id="KIM75013.1"/>
    </source>
</evidence>
<dbReference type="EMBL" id="KN833052">
    <property type="protein sequence ID" value="KIM75013.1"/>
    <property type="molecule type" value="Genomic_DNA"/>
</dbReference>
<dbReference type="HOGENOM" id="CLU_034384_1_1_1"/>
<keyword evidence="3" id="KW-0489">Methyltransferase</keyword>
<feature type="compositionally biased region" description="Basic residues" evidence="9">
    <location>
        <begin position="38"/>
        <end position="55"/>
    </location>
</feature>
<reference evidence="12" key="2">
    <citation type="submission" date="2015-01" db="EMBL/GenBank/DDBJ databases">
        <title>Evolutionary Origins and Diversification of the Mycorrhizal Mutualists.</title>
        <authorList>
            <consortium name="DOE Joint Genome Institute"/>
            <consortium name="Mycorrhizal Genomics Consortium"/>
            <person name="Kohler A."/>
            <person name="Kuo A."/>
            <person name="Nagy L.G."/>
            <person name="Floudas D."/>
            <person name="Copeland A."/>
            <person name="Barry K.W."/>
            <person name="Cichocki N."/>
            <person name="Veneault-Fourrey C."/>
            <person name="LaButti K."/>
            <person name="Lindquist E.A."/>
            <person name="Lipzen A."/>
            <person name="Lundell T."/>
            <person name="Morin E."/>
            <person name="Murat C."/>
            <person name="Riley R."/>
            <person name="Ohm R."/>
            <person name="Sun H."/>
            <person name="Tunlid A."/>
            <person name="Henrissat B."/>
            <person name="Grigoriev I.V."/>
            <person name="Hibbett D.S."/>
            <person name="Martin F."/>
        </authorList>
    </citation>
    <scope>NUCLEOTIDE SEQUENCE [LARGE SCALE GENOMIC DNA]</scope>
    <source>
        <strain evidence="12">F 1598</strain>
    </source>
</reference>
<dbReference type="GO" id="GO:0052905">
    <property type="term" value="F:tRNA (guanosine(9)-N1)-methyltransferase activity"/>
    <property type="evidence" value="ECO:0007669"/>
    <property type="project" value="UniProtKB-EC"/>
</dbReference>
<dbReference type="OrthoDB" id="278300at2759"/>
<dbReference type="STRING" id="765440.A0A0C3AM80"/>
<feature type="domain" description="SAM-dependent MTase TRM10-type" evidence="10">
    <location>
        <begin position="89"/>
        <end position="310"/>
    </location>
</feature>
<evidence type="ECO:0000313" key="12">
    <source>
        <dbReference type="Proteomes" id="UP000054166"/>
    </source>
</evidence>
<accession>A0A0C3AM80</accession>
<comment type="catalytic activity">
    <reaction evidence="8">
        <text>guanosine(9) in tRNA + S-adenosyl-L-methionine = N(1)-methylguanosine(9) in tRNA + S-adenosyl-L-homocysteine + H(+)</text>
        <dbReference type="Rhea" id="RHEA:43156"/>
        <dbReference type="Rhea" id="RHEA-COMP:10367"/>
        <dbReference type="Rhea" id="RHEA-COMP:10368"/>
        <dbReference type="ChEBI" id="CHEBI:15378"/>
        <dbReference type="ChEBI" id="CHEBI:57856"/>
        <dbReference type="ChEBI" id="CHEBI:59789"/>
        <dbReference type="ChEBI" id="CHEBI:73542"/>
        <dbReference type="ChEBI" id="CHEBI:74269"/>
        <dbReference type="EC" id="2.1.1.221"/>
    </reaction>
</comment>
<dbReference type="GO" id="GO:0002939">
    <property type="term" value="P:tRNA N1-guanine methylation"/>
    <property type="evidence" value="ECO:0007669"/>
    <property type="project" value="TreeGrafter"/>
</dbReference>
<dbReference type="InParanoid" id="A0A0C3AM80"/>
<dbReference type="CDD" id="cd18089">
    <property type="entry name" value="SPOUT_Trm10-like"/>
    <property type="match status" value="1"/>
</dbReference>
<evidence type="ECO:0000256" key="5">
    <source>
        <dbReference type="ARBA" id="ARBA00022691"/>
    </source>
</evidence>
<dbReference type="PANTHER" id="PTHR13563:SF13">
    <property type="entry name" value="TRNA METHYLTRANSFERASE 10 HOMOLOG A"/>
    <property type="match status" value="1"/>
</dbReference>
<dbReference type="PROSITE" id="PS51675">
    <property type="entry name" value="SAM_MT_TRM10"/>
    <property type="match status" value="1"/>
</dbReference>
<dbReference type="PANTHER" id="PTHR13563">
    <property type="entry name" value="TRNA (GUANINE-9-) METHYLTRANSFERASE"/>
    <property type="match status" value="1"/>
</dbReference>
<evidence type="ECO:0000256" key="1">
    <source>
        <dbReference type="ARBA" id="ARBA00012797"/>
    </source>
</evidence>
<evidence type="ECO:0000256" key="4">
    <source>
        <dbReference type="ARBA" id="ARBA00022679"/>
    </source>
</evidence>
<dbReference type="AlphaFoldDB" id="A0A0C3AM80"/>
<evidence type="ECO:0000256" key="8">
    <source>
        <dbReference type="ARBA" id="ARBA00048434"/>
    </source>
</evidence>
<reference evidence="11 12" key="1">
    <citation type="submission" date="2014-04" db="EMBL/GenBank/DDBJ databases">
        <authorList>
            <consortium name="DOE Joint Genome Institute"/>
            <person name="Kuo A."/>
            <person name="Tarkka M."/>
            <person name="Buscot F."/>
            <person name="Kohler A."/>
            <person name="Nagy L.G."/>
            <person name="Floudas D."/>
            <person name="Copeland A."/>
            <person name="Barry K.W."/>
            <person name="Cichocki N."/>
            <person name="Veneault-Fourrey C."/>
            <person name="LaButti K."/>
            <person name="Lindquist E.A."/>
            <person name="Lipzen A."/>
            <person name="Lundell T."/>
            <person name="Morin E."/>
            <person name="Murat C."/>
            <person name="Sun H."/>
            <person name="Tunlid A."/>
            <person name="Henrissat B."/>
            <person name="Grigoriev I.V."/>
            <person name="Hibbett D.S."/>
            <person name="Martin F."/>
            <person name="Nordberg H.P."/>
            <person name="Cantor M.N."/>
            <person name="Hua S.X."/>
        </authorList>
    </citation>
    <scope>NUCLEOTIDE SEQUENCE [LARGE SCALE GENOMIC DNA]</scope>
    <source>
        <strain evidence="11 12">F 1598</strain>
    </source>
</reference>
<evidence type="ECO:0000259" key="10">
    <source>
        <dbReference type="PROSITE" id="PS51675"/>
    </source>
</evidence>
<feature type="compositionally biased region" description="Acidic residues" evidence="9">
    <location>
        <begin position="318"/>
        <end position="336"/>
    </location>
</feature>
<dbReference type="GO" id="GO:0005634">
    <property type="term" value="C:nucleus"/>
    <property type="evidence" value="ECO:0007669"/>
    <property type="project" value="TreeGrafter"/>
</dbReference>
<feature type="compositionally biased region" description="Low complexity" evidence="9">
    <location>
        <begin position="26"/>
        <end position="35"/>
    </location>
</feature>